<gene>
    <name evidence="2" type="ORF">Psi01_15930</name>
</gene>
<protein>
    <submittedName>
        <fullName evidence="2">Uncharacterized protein</fullName>
    </submittedName>
</protein>
<comment type="caution">
    <text evidence="2">The sequence shown here is derived from an EMBL/GenBank/DDBJ whole genome shotgun (WGS) entry which is preliminary data.</text>
</comment>
<dbReference type="EMBL" id="BOOJ01000014">
    <property type="protein sequence ID" value="GIH90963.1"/>
    <property type="molecule type" value="Genomic_DNA"/>
</dbReference>
<dbReference type="Proteomes" id="UP000619788">
    <property type="component" value="Unassembled WGS sequence"/>
</dbReference>
<accession>A0A8J3WIV3</accession>
<dbReference type="AlphaFoldDB" id="A0A8J3WIV3"/>
<feature type="region of interest" description="Disordered" evidence="1">
    <location>
        <begin position="55"/>
        <end position="143"/>
    </location>
</feature>
<feature type="compositionally biased region" description="Low complexity" evidence="1">
    <location>
        <begin position="109"/>
        <end position="128"/>
    </location>
</feature>
<feature type="compositionally biased region" description="Basic and acidic residues" evidence="1">
    <location>
        <begin position="94"/>
        <end position="105"/>
    </location>
</feature>
<proteinExistence type="predicted"/>
<keyword evidence="3" id="KW-1185">Reference proteome</keyword>
<evidence type="ECO:0000256" key="1">
    <source>
        <dbReference type="SAM" id="MobiDB-lite"/>
    </source>
</evidence>
<evidence type="ECO:0000313" key="2">
    <source>
        <dbReference type="EMBL" id="GIH90963.1"/>
    </source>
</evidence>
<feature type="compositionally biased region" description="Gly residues" evidence="1">
    <location>
        <begin position="129"/>
        <end position="143"/>
    </location>
</feature>
<organism evidence="2 3">
    <name type="scientific">Planobispora siamensis</name>
    <dbReference type="NCBI Taxonomy" id="936338"/>
    <lineage>
        <taxon>Bacteria</taxon>
        <taxon>Bacillati</taxon>
        <taxon>Actinomycetota</taxon>
        <taxon>Actinomycetes</taxon>
        <taxon>Streptosporangiales</taxon>
        <taxon>Streptosporangiaceae</taxon>
        <taxon>Planobispora</taxon>
    </lineage>
</organism>
<evidence type="ECO:0000313" key="3">
    <source>
        <dbReference type="Proteomes" id="UP000619788"/>
    </source>
</evidence>
<sequence>MSNATPSRQPRKGLRTRLIEKAERKIWEEDDRLAERNGWRVVKATLFVRRYRDPRFDRLGLDPDGGRENVSGLPEDGGKAEVPVKAASGIGTGDKGESPTRDSREAVSGTGPTTGTGESPRVAAEPVGVGSGGGKRVGGAHGR</sequence>
<name>A0A8J3WIV3_9ACTN</name>
<reference evidence="2 3" key="1">
    <citation type="submission" date="2021-01" db="EMBL/GenBank/DDBJ databases">
        <title>Whole genome shotgun sequence of Planobispora siamensis NBRC 107568.</title>
        <authorList>
            <person name="Komaki H."/>
            <person name="Tamura T."/>
        </authorList>
    </citation>
    <scope>NUCLEOTIDE SEQUENCE [LARGE SCALE GENOMIC DNA]</scope>
    <source>
        <strain evidence="2 3">NBRC 107568</strain>
    </source>
</reference>
<feature type="compositionally biased region" description="Basic and acidic residues" evidence="1">
    <location>
        <begin position="55"/>
        <end position="67"/>
    </location>
</feature>